<dbReference type="Proteomes" id="UP000499080">
    <property type="component" value="Unassembled WGS sequence"/>
</dbReference>
<keyword evidence="3" id="KW-1185">Reference proteome</keyword>
<name>A0A4Y1ZVS5_ARAVE</name>
<organism evidence="1 3">
    <name type="scientific">Araneus ventricosus</name>
    <name type="common">Orbweaver spider</name>
    <name type="synonym">Epeira ventricosa</name>
    <dbReference type="NCBI Taxonomy" id="182803"/>
    <lineage>
        <taxon>Eukaryota</taxon>
        <taxon>Metazoa</taxon>
        <taxon>Ecdysozoa</taxon>
        <taxon>Arthropoda</taxon>
        <taxon>Chelicerata</taxon>
        <taxon>Arachnida</taxon>
        <taxon>Araneae</taxon>
        <taxon>Araneomorphae</taxon>
        <taxon>Entelegynae</taxon>
        <taxon>Araneoidea</taxon>
        <taxon>Araneidae</taxon>
        <taxon>Araneus</taxon>
    </lineage>
</organism>
<gene>
    <name evidence="1" type="ORF">AVEN_132293_1</name>
    <name evidence="2" type="ORF">AVEN_210342_1</name>
</gene>
<evidence type="ECO:0000313" key="3">
    <source>
        <dbReference type="Proteomes" id="UP000499080"/>
    </source>
</evidence>
<dbReference type="AlphaFoldDB" id="A0A4Y1ZVS5"/>
<accession>A0A4Y1ZVS5</accession>
<proteinExistence type="predicted"/>
<reference evidence="1 3" key="1">
    <citation type="journal article" date="2019" name="Sci. Rep.">
        <title>Orb-weaving spider Araneus ventricosus genome elucidates the spidroin gene catalogue.</title>
        <authorList>
            <person name="Kono N."/>
            <person name="Nakamura H."/>
            <person name="Ohtoshi R."/>
            <person name="Moran D.A.P."/>
            <person name="Shinohara A."/>
            <person name="Yoshida Y."/>
            <person name="Fujiwara M."/>
            <person name="Mori M."/>
            <person name="Tomita M."/>
            <person name="Arakawa K."/>
        </authorList>
    </citation>
    <scope>NUCLEOTIDE SEQUENCE [LARGE SCALE GENOMIC DNA]</scope>
</reference>
<sequence>MPTARKFSDDRCEPFNRMTISDWTIINQCSSSLRKVYFASGCMLLASSILEFVLLRINYLSYHEVSVTDNSHKFLAIGGAFSLWPLKASKYLYVLDANESNSYQ</sequence>
<evidence type="ECO:0000313" key="1">
    <source>
        <dbReference type="EMBL" id="GBL68436.1"/>
    </source>
</evidence>
<evidence type="ECO:0000313" key="2">
    <source>
        <dbReference type="EMBL" id="GBL68477.1"/>
    </source>
</evidence>
<dbReference type="EMBL" id="BGPR01078020">
    <property type="protein sequence ID" value="GBL68436.1"/>
    <property type="molecule type" value="Genomic_DNA"/>
</dbReference>
<protein>
    <submittedName>
        <fullName evidence="1">Uncharacterized protein</fullName>
    </submittedName>
</protein>
<dbReference type="EMBL" id="BGPR01078028">
    <property type="protein sequence ID" value="GBL68477.1"/>
    <property type="molecule type" value="Genomic_DNA"/>
</dbReference>
<comment type="caution">
    <text evidence="1">The sequence shown here is derived from an EMBL/GenBank/DDBJ whole genome shotgun (WGS) entry which is preliminary data.</text>
</comment>